<dbReference type="Proteomes" id="UP000180088">
    <property type="component" value="Unassembled WGS sequence"/>
</dbReference>
<accession>A0A1S1WS94</accession>
<evidence type="ECO:0000313" key="1">
    <source>
        <dbReference type="EMBL" id="OHX10062.1"/>
    </source>
</evidence>
<sequence>MKLRLPLSLKIDLLPQTLSEVIDECLASNATTRKPSFTRARLRIAFSQAKAYAPSPHPSLRRRP</sequence>
<dbReference type="AlphaFoldDB" id="A0A1S1WS94"/>
<dbReference type="OrthoDB" id="8781634at2"/>
<comment type="caution">
    <text evidence="1">The sequence shown here is derived from an EMBL/GenBank/DDBJ whole genome shotgun (WGS) entry which is preliminary data.</text>
</comment>
<organism evidence="1 2">
    <name type="scientific">Chromobacterium sphagni</name>
    <dbReference type="NCBI Taxonomy" id="1903179"/>
    <lineage>
        <taxon>Bacteria</taxon>
        <taxon>Pseudomonadati</taxon>
        <taxon>Pseudomonadota</taxon>
        <taxon>Betaproteobacteria</taxon>
        <taxon>Neisseriales</taxon>
        <taxon>Chromobacteriaceae</taxon>
        <taxon>Chromobacterium</taxon>
    </lineage>
</organism>
<reference evidence="1 2" key="1">
    <citation type="submission" date="2016-09" db="EMBL/GenBank/DDBJ databases">
        <title>Chromobacterium muskegensis sp. nov., an insecticidal bacterium isolated from Sphagnum bogs.</title>
        <authorList>
            <person name="Sparks M.E."/>
            <person name="Blackburn M.B."/>
            <person name="Gundersen-Rindal D.E."/>
            <person name="Mitchell A."/>
            <person name="Farrar R."/>
            <person name="Kuhar D."/>
        </authorList>
    </citation>
    <scope>NUCLEOTIDE SEQUENCE [LARGE SCALE GENOMIC DNA]</scope>
    <source>
        <strain evidence="1 2">37-2</strain>
    </source>
</reference>
<name>A0A1S1WS94_9NEIS</name>
<dbReference type="RefSeq" id="WP_071117188.1">
    <property type="nucleotide sequence ID" value="NZ_MKCS01000005.1"/>
</dbReference>
<dbReference type="EMBL" id="MKCS01000005">
    <property type="protein sequence ID" value="OHX10062.1"/>
    <property type="molecule type" value="Genomic_DNA"/>
</dbReference>
<proteinExistence type="predicted"/>
<protein>
    <submittedName>
        <fullName evidence="1">Uncharacterized protein</fullName>
    </submittedName>
</protein>
<gene>
    <name evidence="1" type="ORF">BI347_22400</name>
</gene>
<evidence type="ECO:0000313" key="2">
    <source>
        <dbReference type="Proteomes" id="UP000180088"/>
    </source>
</evidence>